<dbReference type="RefSeq" id="WP_127611836.1">
    <property type="nucleotide sequence ID" value="NZ_RXOL01000001.1"/>
</dbReference>
<gene>
    <name evidence="1" type="ORF">EKN06_05675</name>
</gene>
<comment type="caution">
    <text evidence="1">The sequence shown here is derived from an EMBL/GenBank/DDBJ whole genome shotgun (WGS) entry which is preliminary data.</text>
</comment>
<evidence type="ECO:0000313" key="2">
    <source>
        <dbReference type="Proteomes" id="UP000283003"/>
    </source>
</evidence>
<dbReference type="GO" id="GO:0016706">
    <property type="term" value="F:2-oxoglutarate-dependent dioxygenase activity"/>
    <property type="evidence" value="ECO:0007669"/>
    <property type="project" value="UniProtKB-ARBA"/>
</dbReference>
<dbReference type="OrthoDB" id="183023at2"/>
<protein>
    <recommendedName>
        <fullName evidence="3">Phytanoyl-CoA dioxygenase</fullName>
    </recommendedName>
</protein>
<accession>A0A437H1Y1</accession>
<dbReference type="AlphaFoldDB" id="A0A437H1Y1"/>
<proteinExistence type="predicted"/>
<reference evidence="1 2" key="1">
    <citation type="submission" date="2018-12" db="EMBL/GenBank/DDBJ databases">
        <title>Croceicoccus ponticola sp. nov., a lipolytic bacterium isolated from seawater.</title>
        <authorList>
            <person name="Yoon J.-H."/>
        </authorList>
    </citation>
    <scope>NUCLEOTIDE SEQUENCE [LARGE SCALE GENOMIC DNA]</scope>
    <source>
        <strain evidence="1 2">GM-16</strain>
    </source>
</reference>
<evidence type="ECO:0000313" key="1">
    <source>
        <dbReference type="EMBL" id="RVQ69648.1"/>
    </source>
</evidence>
<keyword evidence="2" id="KW-1185">Reference proteome</keyword>
<name>A0A437H1Y1_9SPHN</name>
<dbReference type="GO" id="GO:0005506">
    <property type="term" value="F:iron ion binding"/>
    <property type="evidence" value="ECO:0007669"/>
    <property type="project" value="UniProtKB-ARBA"/>
</dbReference>
<dbReference type="PANTHER" id="PTHR20883">
    <property type="entry name" value="PHYTANOYL-COA DIOXYGENASE DOMAIN CONTAINING 1"/>
    <property type="match status" value="1"/>
</dbReference>
<sequence length="321" mass="36260">MMVVAGKGLPRMKHLNDATGKVGDPDAVFETISRFGHAYFRNVLDLGAVSRLKVRYLDVLKQLGVIDSAAEKPIWNGADLSDFPLKIEQLHEDKVWEQFVKEPAIEAFFTSLLGDRPFWFPIVEYRITPPVAELPEDPLIGRHQDGFYNIGMECYTCWVPLMEIDEQIGGLSVVPGLNHGEFYHDLNDHPRFRIPPGVLPEDDWARETYYPGDLVMFDKFTPHSGLPNTSDRFRMSMDLRVAPRSGTLPVLGEVLSFTEDAIEVRKDEGGVTKLAIDENTYCRWTSGARLPVSELRRLLRAGDRVLASAQNGRALILRPPR</sequence>
<dbReference type="Pfam" id="PF05721">
    <property type="entry name" value="PhyH"/>
    <property type="match status" value="1"/>
</dbReference>
<dbReference type="Proteomes" id="UP000283003">
    <property type="component" value="Unassembled WGS sequence"/>
</dbReference>
<dbReference type="SUPFAM" id="SSF51197">
    <property type="entry name" value="Clavaminate synthase-like"/>
    <property type="match status" value="1"/>
</dbReference>
<evidence type="ECO:0008006" key="3">
    <source>
        <dbReference type="Google" id="ProtNLM"/>
    </source>
</evidence>
<dbReference type="PANTHER" id="PTHR20883:SF14">
    <property type="entry name" value="PHYTANOYL-COA DIOXYGENASE"/>
    <property type="match status" value="1"/>
</dbReference>
<dbReference type="InterPro" id="IPR008775">
    <property type="entry name" value="Phytyl_CoA_dOase-like"/>
</dbReference>
<dbReference type="Gene3D" id="2.60.120.620">
    <property type="entry name" value="q2cbj1_9rhob like domain"/>
    <property type="match status" value="1"/>
</dbReference>
<organism evidence="1 2">
    <name type="scientific">Croceicoccus ponticola</name>
    <dbReference type="NCBI Taxonomy" id="2217664"/>
    <lineage>
        <taxon>Bacteria</taxon>
        <taxon>Pseudomonadati</taxon>
        <taxon>Pseudomonadota</taxon>
        <taxon>Alphaproteobacteria</taxon>
        <taxon>Sphingomonadales</taxon>
        <taxon>Erythrobacteraceae</taxon>
        <taxon>Croceicoccus</taxon>
    </lineage>
</organism>
<dbReference type="EMBL" id="RXOL01000001">
    <property type="protein sequence ID" value="RVQ69648.1"/>
    <property type="molecule type" value="Genomic_DNA"/>
</dbReference>